<name>A0A238L515_9RHOB</name>
<proteinExistence type="predicted"/>
<protein>
    <recommendedName>
        <fullName evidence="3">DUF3124 domain-containing protein</fullName>
    </recommendedName>
</protein>
<dbReference type="Pfam" id="PF11322">
    <property type="entry name" value="DUF3124"/>
    <property type="match status" value="1"/>
</dbReference>
<organism evidence="1 2">
    <name type="scientific">Pelagimonas varians</name>
    <dbReference type="NCBI Taxonomy" id="696760"/>
    <lineage>
        <taxon>Bacteria</taxon>
        <taxon>Pseudomonadati</taxon>
        <taxon>Pseudomonadota</taxon>
        <taxon>Alphaproteobacteria</taxon>
        <taxon>Rhodobacterales</taxon>
        <taxon>Roseobacteraceae</taxon>
        <taxon>Pelagimonas</taxon>
    </lineage>
</organism>
<accession>A0A238L515</accession>
<reference evidence="1 2" key="1">
    <citation type="submission" date="2017-05" db="EMBL/GenBank/DDBJ databases">
        <authorList>
            <person name="Song R."/>
            <person name="Chenine A.L."/>
            <person name="Ruprecht R.M."/>
        </authorList>
    </citation>
    <scope>NUCLEOTIDE SEQUENCE [LARGE SCALE GENOMIC DNA]</scope>
    <source>
        <strain evidence="1 2">CECT 8663</strain>
    </source>
</reference>
<evidence type="ECO:0008006" key="3">
    <source>
        <dbReference type="Google" id="ProtNLM"/>
    </source>
</evidence>
<sequence>MFSTLAAAKQFAGLPNNDVGLGSMTTKEMTDRETSMTDHDCSSSKRFHLPFRKTGLLAPTLLTGVLAVFTGPPAWAEDVSAPCLRAISETVYVPALSRIHTQERDKQPLASTLVIHNVDPIHSIELTAVSFHDETGKHVKAFLAAPLELGPFASADFLTEIRDDRGGIGANYLLEWTSKNASCSPEVMAIMIGGNGTHGISFSLSGRVISRDGEETK</sequence>
<dbReference type="AlphaFoldDB" id="A0A238L515"/>
<evidence type="ECO:0000313" key="2">
    <source>
        <dbReference type="Proteomes" id="UP000220836"/>
    </source>
</evidence>
<dbReference type="Proteomes" id="UP000220836">
    <property type="component" value="Unassembled WGS sequence"/>
</dbReference>
<evidence type="ECO:0000313" key="1">
    <source>
        <dbReference type="EMBL" id="SMX50174.1"/>
    </source>
</evidence>
<keyword evidence="2" id="KW-1185">Reference proteome</keyword>
<dbReference type="InterPro" id="IPR021471">
    <property type="entry name" value="DUF3124"/>
</dbReference>
<dbReference type="OrthoDB" id="283474at2"/>
<gene>
    <name evidence="1" type="ORF">PEV8663_04523</name>
</gene>
<dbReference type="EMBL" id="FXYH01000027">
    <property type="protein sequence ID" value="SMX50174.1"/>
    <property type="molecule type" value="Genomic_DNA"/>
</dbReference>